<protein>
    <recommendedName>
        <fullName evidence="3">Helix-turn-helix domain-containing protein</fullName>
    </recommendedName>
</protein>
<evidence type="ECO:0008006" key="3">
    <source>
        <dbReference type="Google" id="ProtNLM"/>
    </source>
</evidence>
<gene>
    <name evidence="1" type="ORF">SAMN05421505_1492</name>
</gene>
<proteinExistence type="predicted"/>
<evidence type="ECO:0000313" key="1">
    <source>
        <dbReference type="EMBL" id="SDI40312.1"/>
    </source>
</evidence>
<name>A0A1G8KA60_9ACTN</name>
<keyword evidence="2" id="KW-1185">Reference proteome</keyword>
<evidence type="ECO:0000313" key="2">
    <source>
        <dbReference type="Proteomes" id="UP000198923"/>
    </source>
</evidence>
<accession>A0A1G8KA60</accession>
<reference evidence="1 2" key="1">
    <citation type="submission" date="2016-10" db="EMBL/GenBank/DDBJ databases">
        <authorList>
            <person name="de Groot N.N."/>
        </authorList>
    </citation>
    <scope>NUCLEOTIDE SEQUENCE [LARGE SCALE GENOMIC DNA]</scope>
    <source>
        <strain evidence="1 2">CPCC 201354</strain>
    </source>
</reference>
<dbReference type="EMBL" id="FNCN01000049">
    <property type="protein sequence ID" value="SDI40312.1"/>
    <property type="molecule type" value="Genomic_DNA"/>
</dbReference>
<organism evidence="1 2">
    <name type="scientific">Sinosporangium album</name>
    <dbReference type="NCBI Taxonomy" id="504805"/>
    <lineage>
        <taxon>Bacteria</taxon>
        <taxon>Bacillati</taxon>
        <taxon>Actinomycetota</taxon>
        <taxon>Actinomycetes</taxon>
        <taxon>Streptosporangiales</taxon>
        <taxon>Streptosporangiaceae</taxon>
        <taxon>Sinosporangium</taxon>
    </lineage>
</organism>
<dbReference type="STRING" id="504805.SAMN05421505_1492"/>
<dbReference type="AlphaFoldDB" id="A0A1G8KA60"/>
<dbReference type="Proteomes" id="UP000198923">
    <property type="component" value="Unassembled WGS sequence"/>
</dbReference>
<sequence>MPWNSEDWERLGGLLVARRVDLRSAWSNRRQFADDTMLDYRVVYDIEKHRRQNFSPATCRRLEKAYGLRHGAIKAVLDGAVLDGWVDEGPPIDGIDKIDQLDTRIVKDGEFEVFLASAAAAITQLSPEQREEAERTTIRLLRGMLRDMGADI</sequence>